<proteinExistence type="predicted"/>
<gene>
    <name evidence="1" type="ORF">BcepSauron_266</name>
</gene>
<protein>
    <submittedName>
        <fullName evidence="1">Uncharacterized protein</fullName>
    </submittedName>
</protein>
<evidence type="ECO:0000313" key="2">
    <source>
        <dbReference type="Proteomes" id="UP000301424"/>
    </source>
</evidence>
<organism evidence="1 2">
    <name type="scientific">Burkholderia phage BcepSauron</name>
    <dbReference type="NCBI Taxonomy" id="2530033"/>
    <lineage>
        <taxon>Viruses</taxon>
        <taxon>Duplodnaviria</taxon>
        <taxon>Heunggongvirae</taxon>
        <taxon>Uroviricota</taxon>
        <taxon>Caudoviricetes</taxon>
        <taxon>Sarumanvirus</taxon>
        <taxon>Sarumanvirus bcepsauron</taxon>
    </lineage>
</organism>
<sequence>MIMTYFNYQLDWPSTDYRESLRLGYRTPRSILLPPYLAINPYYVDYVNAIDNVFDEQVDLKTETLLNLRNMWVTNPTMEQEIVDQVPGADPNNPGGHIVEFDDWSQPERDLLVKQVNALGMKLANAGIISNNSYQAIARWVGMYWYGKGTRAFIDFINYSLSSFLDVKPLWTQDYVHFYKPDDPAIGAKIWEGGTWYPTTHVQIIAKGGLGDLDINTLVAFFYEIANYNLVLYSVDEEFDMPITDDPTLARTDAQIVALGLWEHQTIFIQPNTN</sequence>
<evidence type="ECO:0000313" key="1">
    <source>
        <dbReference type="EMBL" id="QBQ74646.1"/>
    </source>
</evidence>
<reference evidence="1 2" key="1">
    <citation type="submission" date="2019-02" db="EMBL/GenBank/DDBJ databases">
        <title>Complete genome sequence of Burkholderia cenocepacia phage BcepSauron.</title>
        <authorList>
            <person name="Park K."/>
            <person name="Gonzalez C."/>
            <person name="Liu M."/>
            <person name="Gill J."/>
        </authorList>
    </citation>
    <scope>NUCLEOTIDE SEQUENCE [LARGE SCALE GENOMIC DNA]</scope>
</reference>
<dbReference type="EMBL" id="MK552141">
    <property type="protein sequence ID" value="QBQ74646.1"/>
    <property type="molecule type" value="Genomic_DNA"/>
</dbReference>
<keyword evidence="2" id="KW-1185">Reference proteome</keyword>
<name>A0A482MMA0_9CAUD</name>
<dbReference type="Proteomes" id="UP000301424">
    <property type="component" value="Segment"/>
</dbReference>
<accession>A0A482MMA0</accession>